<evidence type="ECO:0008006" key="4">
    <source>
        <dbReference type="Google" id="ProtNLM"/>
    </source>
</evidence>
<evidence type="ECO:0000313" key="3">
    <source>
        <dbReference type="Proteomes" id="UP000325313"/>
    </source>
</evidence>
<reference evidence="2 3" key="1">
    <citation type="submission" date="2019-05" db="EMBL/GenBank/DDBJ databases">
        <title>Emergence of the Ug99 lineage of the wheat stem rust pathogen through somatic hybridization.</title>
        <authorList>
            <person name="Li F."/>
            <person name="Upadhyaya N.M."/>
            <person name="Sperschneider J."/>
            <person name="Matny O."/>
            <person name="Nguyen-Phuc H."/>
            <person name="Mago R."/>
            <person name="Raley C."/>
            <person name="Miller M.E."/>
            <person name="Silverstein K.A.T."/>
            <person name="Henningsen E."/>
            <person name="Hirsch C.D."/>
            <person name="Visser B."/>
            <person name="Pretorius Z.A."/>
            <person name="Steffenson B.J."/>
            <person name="Schwessinger B."/>
            <person name="Dodds P.N."/>
            <person name="Figueroa M."/>
        </authorList>
    </citation>
    <scope>NUCLEOTIDE SEQUENCE [LARGE SCALE GENOMIC DNA]</scope>
    <source>
        <strain evidence="2 3">Ug99</strain>
    </source>
</reference>
<protein>
    <recommendedName>
        <fullName evidence="4">Secreted protein</fullName>
    </recommendedName>
</protein>
<proteinExistence type="predicted"/>
<gene>
    <name evidence="2" type="ORF">PGTUg99_005838</name>
</gene>
<dbReference type="EMBL" id="VDEP01000474">
    <property type="protein sequence ID" value="KAA1073837.1"/>
    <property type="molecule type" value="Genomic_DNA"/>
</dbReference>
<evidence type="ECO:0000256" key="1">
    <source>
        <dbReference type="SAM" id="SignalP"/>
    </source>
</evidence>
<comment type="caution">
    <text evidence="2">The sequence shown here is derived from an EMBL/GenBank/DDBJ whole genome shotgun (WGS) entry which is preliminary data.</text>
</comment>
<evidence type="ECO:0000313" key="2">
    <source>
        <dbReference type="EMBL" id="KAA1073837.1"/>
    </source>
</evidence>
<feature type="signal peptide" evidence="1">
    <location>
        <begin position="1"/>
        <end position="20"/>
    </location>
</feature>
<dbReference type="Proteomes" id="UP000325313">
    <property type="component" value="Unassembled WGS sequence"/>
</dbReference>
<organism evidence="2 3">
    <name type="scientific">Puccinia graminis f. sp. tritici</name>
    <dbReference type="NCBI Taxonomy" id="56615"/>
    <lineage>
        <taxon>Eukaryota</taxon>
        <taxon>Fungi</taxon>
        <taxon>Dikarya</taxon>
        <taxon>Basidiomycota</taxon>
        <taxon>Pucciniomycotina</taxon>
        <taxon>Pucciniomycetes</taxon>
        <taxon>Pucciniales</taxon>
        <taxon>Pucciniaceae</taxon>
        <taxon>Puccinia</taxon>
    </lineage>
</organism>
<dbReference type="AlphaFoldDB" id="A0A5B0M9E3"/>
<accession>A0A5B0M9E3</accession>
<feature type="chain" id="PRO_5023106275" description="Secreted protein" evidence="1">
    <location>
        <begin position="21"/>
        <end position="118"/>
    </location>
</feature>
<keyword evidence="1" id="KW-0732">Signal</keyword>
<name>A0A5B0M9E3_PUCGR</name>
<sequence length="118" mass="13683">MNIQNIANIISLGFIHMACASLRPAHIKCVHCEGLDVFPIDPLDDPTHGKCNYYDWESRKYCSEWREKEYYGCKRCQKDTVQNKSKTGDKCTHTNKQEFVWSPEPPKYGPAKAKFHQS</sequence>